<protein>
    <submittedName>
        <fullName evidence="1">Heat shock 70 kDa protein 12B</fullName>
    </submittedName>
</protein>
<sequence>MVLDMGGGTVDIVVHKIMENDTLAEVYKASAGDWGGTIVDAQFKEFVVGLLKNNYCFEQLWDLAPLDALDFERDFEAKKRQISRGTIDTVVHKIMKDETLVEVYKASGGDWGGTIVDAEFKAFVTKLFKNEHCIDKLWELAPRDALEFERDFEAKKRQISCDTSLDDIRLQIPYRLKMFANTEVQEHIYVYQPQFQGFFKTAKEEIIRMIENIIAEVESIEFIILVGGFSCSEFLKDSIRCHPAFSTIKVISPPEPGTVVLKGAVAFGYSPRAVSARICRYSYGLRVNKPFGSKIHPQCKRVIIDGDEICKDVFHGLVYKNDLIKYDEERSYTGISRHRNKDRKFVSIEIILYEAKNVTEGQLAFVTDEGFKSVGKIVCKPPENGWPDTVKYTLKIYFGQTNIRIETCDTANNVQIKTSFELD</sequence>
<keyword evidence="1" id="KW-0346">Stress response</keyword>
<dbReference type="PANTHER" id="PTHR14187">
    <property type="entry name" value="ALPHA KINASE/ELONGATION FACTOR 2 KINASE"/>
    <property type="match status" value="1"/>
</dbReference>
<name>K1R2D7_MAGGI</name>
<dbReference type="PANTHER" id="PTHR14187:SF5">
    <property type="entry name" value="HEAT SHOCK 70 KDA PROTEIN 12A"/>
    <property type="match status" value="1"/>
</dbReference>
<evidence type="ECO:0000313" key="1">
    <source>
        <dbReference type="EMBL" id="EKC27931.1"/>
    </source>
</evidence>
<dbReference type="AlphaFoldDB" id="K1R2D7"/>
<dbReference type="Gene3D" id="3.90.640.10">
    <property type="entry name" value="Actin, Chain A, domain 4"/>
    <property type="match status" value="1"/>
</dbReference>
<dbReference type="HOGENOM" id="CLU_009958_5_0_1"/>
<dbReference type="Gene3D" id="3.30.420.40">
    <property type="match status" value="1"/>
</dbReference>
<dbReference type="EMBL" id="JH817182">
    <property type="protein sequence ID" value="EKC27931.1"/>
    <property type="molecule type" value="Genomic_DNA"/>
</dbReference>
<gene>
    <name evidence="1" type="ORF">CGI_10014933</name>
</gene>
<proteinExistence type="predicted"/>
<organism evidence="1">
    <name type="scientific">Magallana gigas</name>
    <name type="common">Pacific oyster</name>
    <name type="synonym">Crassostrea gigas</name>
    <dbReference type="NCBI Taxonomy" id="29159"/>
    <lineage>
        <taxon>Eukaryota</taxon>
        <taxon>Metazoa</taxon>
        <taxon>Spiralia</taxon>
        <taxon>Lophotrochozoa</taxon>
        <taxon>Mollusca</taxon>
        <taxon>Bivalvia</taxon>
        <taxon>Autobranchia</taxon>
        <taxon>Pteriomorphia</taxon>
        <taxon>Ostreida</taxon>
        <taxon>Ostreoidea</taxon>
        <taxon>Ostreidae</taxon>
        <taxon>Magallana</taxon>
    </lineage>
</organism>
<dbReference type="InParanoid" id="K1R2D7"/>
<dbReference type="SUPFAM" id="SSF53067">
    <property type="entry name" value="Actin-like ATPase domain"/>
    <property type="match status" value="1"/>
</dbReference>
<dbReference type="InterPro" id="IPR043129">
    <property type="entry name" value="ATPase_NBD"/>
</dbReference>
<reference evidence="1" key="1">
    <citation type="journal article" date="2012" name="Nature">
        <title>The oyster genome reveals stress adaptation and complexity of shell formation.</title>
        <authorList>
            <person name="Zhang G."/>
            <person name="Fang X."/>
            <person name="Guo X."/>
            <person name="Li L."/>
            <person name="Luo R."/>
            <person name="Xu F."/>
            <person name="Yang P."/>
            <person name="Zhang L."/>
            <person name="Wang X."/>
            <person name="Qi H."/>
            <person name="Xiong Z."/>
            <person name="Que H."/>
            <person name="Xie Y."/>
            <person name="Holland P.W."/>
            <person name="Paps J."/>
            <person name="Zhu Y."/>
            <person name="Wu F."/>
            <person name="Chen Y."/>
            <person name="Wang J."/>
            <person name="Peng C."/>
            <person name="Meng J."/>
            <person name="Yang L."/>
            <person name="Liu J."/>
            <person name="Wen B."/>
            <person name="Zhang N."/>
            <person name="Huang Z."/>
            <person name="Zhu Q."/>
            <person name="Feng Y."/>
            <person name="Mount A."/>
            <person name="Hedgecock D."/>
            <person name="Xu Z."/>
            <person name="Liu Y."/>
            <person name="Domazet-Loso T."/>
            <person name="Du Y."/>
            <person name="Sun X."/>
            <person name="Zhang S."/>
            <person name="Liu B."/>
            <person name="Cheng P."/>
            <person name="Jiang X."/>
            <person name="Li J."/>
            <person name="Fan D."/>
            <person name="Wang W."/>
            <person name="Fu W."/>
            <person name="Wang T."/>
            <person name="Wang B."/>
            <person name="Zhang J."/>
            <person name="Peng Z."/>
            <person name="Li Y."/>
            <person name="Li N."/>
            <person name="Wang J."/>
            <person name="Chen M."/>
            <person name="He Y."/>
            <person name="Tan F."/>
            <person name="Song X."/>
            <person name="Zheng Q."/>
            <person name="Huang R."/>
            <person name="Yang H."/>
            <person name="Du X."/>
            <person name="Chen L."/>
            <person name="Yang M."/>
            <person name="Gaffney P.M."/>
            <person name="Wang S."/>
            <person name="Luo L."/>
            <person name="She Z."/>
            <person name="Ming Y."/>
            <person name="Huang W."/>
            <person name="Zhang S."/>
            <person name="Huang B."/>
            <person name="Zhang Y."/>
            <person name="Qu T."/>
            <person name="Ni P."/>
            <person name="Miao G."/>
            <person name="Wang J."/>
            <person name="Wang Q."/>
            <person name="Steinberg C.E."/>
            <person name="Wang H."/>
            <person name="Li N."/>
            <person name="Qian L."/>
            <person name="Zhang G."/>
            <person name="Li Y."/>
            <person name="Yang H."/>
            <person name="Liu X."/>
            <person name="Wang J."/>
            <person name="Yin Y."/>
            <person name="Wang J."/>
        </authorList>
    </citation>
    <scope>NUCLEOTIDE SEQUENCE [LARGE SCALE GENOMIC DNA]</scope>
    <source>
        <strain evidence="1">05x7-T-G4-1.051#20</strain>
    </source>
</reference>
<accession>K1R2D7</accession>